<dbReference type="Pfam" id="PF13490">
    <property type="entry name" value="zf-HC2"/>
    <property type="match status" value="1"/>
</dbReference>
<name>A0A0B7MIQ7_9FIRM</name>
<evidence type="ECO:0000256" key="3">
    <source>
        <dbReference type="SAM" id="Phobius"/>
    </source>
</evidence>
<dbReference type="EMBL" id="CDRZ01000034">
    <property type="protein sequence ID" value="CEO87836.1"/>
    <property type="molecule type" value="Genomic_DNA"/>
</dbReference>
<evidence type="ECO:0000259" key="4">
    <source>
        <dbReference type="Pfam" id="PF13490"/>
    </source>
</evidence>
<feature type="transmembrane region" description="Helical" evidence="3">
    <location>
        <begin position="236"/>
        <end position="254"/>
    </location>
</feature>
<gene>
    <name evidence="5" type="ORF">SSCH_1290019</name>
</gene>
<feature type="transmembrane region" description="Helical" evidence="3">
    <location>
        <begin position="266"/>
        <end position="286"/>
    </location>
</feature>
<evidence type="ECO:0000313" key="5">
    <source>
        <dbReference type="EMBL" id="CEO87836.1"/>
    </source>
</evidence>
<evidence type="ECO:0000256" key="1">
    <source>
        <dbReference type="ARBA" id="ARBA00024353"/>
    </source>
</evidence>
<keyword evidence="3" id="KW-0472">Membrane</keyword>
<sequence length="294" mass="33063">MKLSCKIISDLLPLYVEDLASEDSRKAVEEHIATCSACRKNLEDMRKQEDSITIEDIPLKKVKATLQKQRLKAIALTAVLVLALAVSIIAFLTTPEYLPYSDNMFTFSENEDGTIIVTVNKAISGYDVDEYFDPDNTSVYIYNISVWKYQFGKRSVGQNIVLKPANAENAAVFYHTDGAEDTFVYGYNPDPDRGIITLPRLVLGYYIFIAIMLIMILGVLLLSFRKDTKAKRVLEYIIGIPAAYLIGHLCIKGFTTTTYSVTRDLFAIMTVAVLLYCALLLTAGLIRKKKEKRH</sequence>
<feature type="transmembrane region" description="Helical" evidence="3">
    <location>
        <begin position="203"/>
        <end position="224"/>
    </location>
</feature>
<accession>A0A0B7MIQ7</accession>
<protein>
    <recommendedName>
        <fullName evidence="2">Anti-sigma-W factor RsiW</fullName>
    </recommendedName>
</protein>
<keyword evidence="6" id="KW-1185">Reference proteome</keyword>
<evidence type="ECO:0000256" key="2">
    <source>
        <dbReference type="ARBA" id="ARBA00024438"/>
    </source>
</evidence>
<comment type="similarity">
    <text evidence="1">Belongs to the zinc-associated anti-sigma factor (ZAS) superfamily. Anti-sigma-W factor family.</text>
</comment>
<evidence type="ECO:0000313" key="6">
    <source>
        <dbReference type="Proteomes" id="UP000046155"/>
    </source>
</evidence>
<reference evidence="6" key="1">
    <citation type="submission" date="2015-01" db="EMBL/GenBank/DDBJ databases">
        <authorList>
            <person name="Manzoor Shahid"/>
            <person name="Zubair Saima"/>
        </authorList>
    </citation>
    <scope>NUCLEOTIDE SEQUENCE [LARGE SCALE GENOMIC DNA]</scope>
    <source>
        <strain evidence="6">Sp3</strain>
    </source>
</reference>
<organism evidence="5 6">
    <name type="scientific">Syntrophaceticus schinkii</name>
    <dbReference type="NCBI Taxonomy" id="499207"/>
    <lineage>
        <taxon>Bacteria</taxon>
        <taxon>Bacillati</taxon>
        <taxon>Bacillota</taxon>
        <taxon>Clostridia</taxon>
        <taxon>Thermoanaerobacterales</taxon>
        <taxon>Thermoanaerobacterales Family III. Incertae Sedis</taxon>
        <taxon>Syntrophaceticus</taxon>
    </lineage>
</organism>
<keyword evidence="3" id="KW-1133">Transmembrane helix</keyword>
<feature type="transmembrane region" description="Helical" evidence="3">
    <location>
        <begin position="73"/>
        <end position="94"/>
    </location>
</feature>
<dbReference type="AlphaFoldDB" id="A0A0B7MIQ7"/>
<dbReference type="InterPro" id="IPR027383">
    <property type="entry name" value="Znf_put"/>
</dbReference>
<feature type="domain" description="Putative zinc-finger" evidence="4">
    <location>
        <begin position="5"/>
        <end position="39"/>
    </location>
</feature>
<dbReference type="InterPro" id="IPR041916">
    <property type="entry name" value="Anti_sigma_zinc_sf"/>
</dbReference>
<keyword evidence="3" id="KW-0812">Transmembrane</keyword>
<dbReference type="Proteomes" id="UP000046155">
    <property type="component" value="Unassembled WGS sequence"/>
</dbReference>
<dbReference type="RefSeq" id="WP_044664122.1">
    <property type="nucleotide sequence ID" value="NZ_CDRZ01000034.1"/>
</dbReference>
<proteinExistence type="inferred from homology"/>
<dbReference type="Gene3D" id="1.10.10.1320">
    <property type="entry name" value="Anti-sigma factor, zinc-finger domain"/>
    <property type="match status" value="1"/>
</dbReference>